<dbReference type="AlphaFoldDB" id="A0A318RDM4"/>
<evidence type="ECO:0000313" key="1">
    <source>
        <dbReference type="EMBL" id="PYE12000.1"/>
    </source>
</evidence>
<organism evidence="1 2">
    <name type="scientific">Williamsia limnetica</name>
    <dbReference type="NCBI Taxonomy" id="882452"/>
    <lineage>
        <taxon>Bacteria</taxon>
        <taxon>Bacillati</taxon>
        <taxon>Actinomycetota</taxon>
        <taxon>Actinomycetes</taxon>
        <taxon>Mycobacteriales</taxon>
        <taxon>Nocardiaceae</taxon>
        <taxon>Williamsia</taxon>
    </lineage>
</organism>
<sequence length="95" mass="10576">MTASTTRTPSSYADRAVHYRREAAASRRAGDLEVAARLEELAQRAEHTHTTRSWQAADDLRYGPDDCCTECEQHLSDPHDPGCVYADLAYAHVAE</sequence>
<evidence type="ECO:0000313" key="2">
    <source>
        <dbReference type="Proteomes" id="UP000247591"/>
    </source>
</evidence>
<accession>A0A318RDM4</accession>
<reference evidence="1 2" key="1">
    <citation type="submission" date="2018-06" db="EMBL/GenBank/DDBJ databases">
        <title>Genomic Encyclopedia of Type Strains, Phase IV (KMG-IV): sequencing the most valuable type-strain genomes for metagenomic binning, comparative biology and taxonomic classification.</title>
        <authorList>
            <person name="Goeker M."/>
        </authorList>
    </citation>
    <scope>NUCLEOTIDE SEQUENCE [LARGE SCALE GENOMIC DNA]</scope>
    <source>
        <strain evidence="1 2">DSM 45521</strain>
    </source>
</reference>
<proteinExistence type="predicted"/>
<dbReference type="Proteomes" id="UP000247591">
    <property type="component" value="Unassembled WGS sequence"/>
</dbReference>
<dbReference type="RefSeq" id="WP_110472788.1">
    <property type="nucleotide sequence ID" value="NZ_QJSP01000026.1"/>
</dbReference>
<dbReference type="EMBL" id="QJSP01000026">
    <property type="protein sequence ID" value="PYE12000.1"/>
    <property type="molecule type" value="Genomic_DNA"/>
</dbReference>
<protein>
    <submittedName>
        <fullName evidence="1">Uncharacterized protein</fullName>
    </submittedName>
</protein>
<comment type="caution">
    <text evidence="1">The sequence shown here is derived from an EMBL/GenBank/DDBJ whole genome shotgun (WGS) entry which is preliminary data.</text>
</comment>
<name>A0A318RDM4_WILLI</name>
<gene>
    <name evidence="1" type="ORF">DFR67_1268</name>
</gene>
<keyword evidence="2" id="KW-1185">Reference proteome</keyword>
<dbReference type="OrthoDB" id="711771at2"/>